<protein>
    <recommendedName>
        <fullName evidence="3">Soluble ligand binding domain-containing protein</fullName>
    </recommendedName>
</protein>
<evidence type="ECO:0008006" key="3">
    <source>
        <dbReference type="Google" id="ProtNLM"/>
    </source>
</evidence>
<dbReference type="PANTHER" id="PTHR33619">
    <property type="entry name" value="POLYSACCHARIDE EXPORT PROTEIN GFCE-RELATED"/>
    <property type="match status" value="1"/>
</dbReference>
<feature type="region of interest" description="Disordered" evidence="1">
    <location>
        <begin position="56"/>
        <end position="83"/>
    </location>
</feature>
<accession>A0A3B1DWW5</accession>
<proteinExistence type="predicted"/>
<dbReference type="EMBL" id="UOGL01000558">
    <property type="protein sequence ID" value="VAX41533.1"/>
    <property type="molecule type" value="Genomic_DNA"/>
</dbReference>
<organism evidence="2">
    <name type="scientific">hydrothermal vent metagenome</name>
    <dbReference type="NCBI Taxonomy" id="652676"/>
    <lineage>
        <taxon>unclassified sequences</taxon>
        <taxon>metagenomes</taxon>
        <taxon>ecological metagenomes</taxon>
    </lineage>
</organism>
<feature type="non-terminal residue" evidence="2">
    <location>
        <position position="1"/>
    </location>
</feature>
<reference evidence="2" key="1">
    <citation type="submission" date="2018-06" db="EMBL/GenBank/DDBJ databases">
        <authorList>
            <person name="Zhirakovskaya E."/>
        </authorList>
    </citation>
    <scope>NUCLEOTIDE SEQUENCE</scope>
</reference>
<dbReference type="InterPro" id="IPR049712">
    <property type="entry name" value="Poly_export"/>
</dbReference>
<dbReference type="PANTHER" id="PTHR33619:SF3">
    <property type="entry name" value="POLYSACCHARIDE EXPORT PROTEIN GFCE-RELATED"/>
    <property type="match status" value="1"/>
</dbReference>
<gene>
    <name evidence="2" type="ORF">MNBD_PLANCTO02-3212</name>
</gene>
<dbReference type="GO" id="GO:0015159">
    <property type="term" value="F:polysaccharide transmembrane transporter activity"/>
    <property type="evidence" value="ECO:0007669"/>
    <property type="project" value="InterPro"/>
</dbReference>
<sequence>LLQKGTVNVLVLGEVDSPGIHALTRYENDIAHAVAAAGGFTIDAGDAIELHRNQPSSVTKSMINSPVSRSHKTNGSIQQTGYQSSQIATNNSRFIIPVGWNGNFGHSIHVPTPVSQPVPSPQIAPSQVEYQPTLPLGPSLRISLRGHEIVHLEPHQVILNAGDVIIVPPKEQSVFYVVGQLSTQNRTRFSLDNRDREIGNGFLLPKNRDVDVVTAVAMAGYIDPIDSPTTVTVHRIQPNGDPLLIHVDLISARFDKQETILVQSGDIIYLNPDYQWWFRRTFDRILERAIGSAIGTAGGFWLTR</sequence>
<evidence type="ECO:0000256" key="1">
    <source>
        <dbReference type="SAM" id="MobiDB-lite"/>
    </source>
</evidence>
<evidence type="ECO:0000313" key="2">
    <source>
        <dbReference type="EMBL" id="VAX41533.1"/>
    </source>
</evidence>
<dbReference type="AlphaFoldDB" id="A0A3B1DWW5"/>
<dbReference type="Gene3D" id="3.10.560.10">
    <property type="entry name" value="Outer membrane lipoprotein wza domain like"/>
    <property type="match status" value="1"/>
</dbReference>
<name>A0A3B1DWW5_9ZZZZ</name>